<dbReference type="InterPro" id="IPR014710">
    <property type="entry name" value="RmlC-like_jellyroll"/>
</dbReference>
<feature type="transmembrane region" description="Helical" evidence="1">
    <location>
        <begin position="152"/>
        <end position="176"/>
    </location>
</feature>
<evidence type="ECO:0000313" key="3">
    <source>
        <dbReference type="EMBL" id="EGR32054.1"/>
    </source>
</evidence>
<dbReference type="OMA" id="IEFEGRH"/>
<dbReference type="AlphaFoldDB" id="G0QRV2"/>
<feature type="domain" description="Cyclic nucleotide-binding" evidence="2">
    <location>
        <begin position="341"/>
        <end position="392"/>
    </location>
</feature>
<dbReference type="GeneID" id="14908206"/>
<dbReference type="RefSeq" id="XP_004035540.1">
    <property type="nucleotide sequence ID" value="XM_004035492.1"/>
</dbReference>
<dbReference type="GO" id="GO:0098855">
    <property type="term" value="C:HCN channel complex"/>
    <property type="evidence" value="ECO:0007669"/>
    <property type="project" value="TreeGrafter"/>
</dbReference>
<dbReference type="Gene3D" id="2.60.120.10">
    <property type="entry name" value="Jelly Rolls"/>
    <property type="match status" value="1"/>
</dbReference>
<dbReference type="InterPro" id="IPR013099">
    <property type="entry name" value="K_chnl_dom"/>
</dbReference>
<feature type="transmembrane region" description="Helical" evidence="1">
    <location>
        <begin position="63"/>
        <end position="83"/>
    </location>
</feature>
<dbReference type="InterPro" id="IPR051413">
    <property type="entry name" value="K/Na_HCN_channel"/>
</dbReference>
<dbReference type="InParanoid" id="G0QRV2"/>
<dbReference type="Gene3D" id="1.10.287.70">
    <property type="match status" value="1"/>
</dbReference>
<feature type="transmembrane region" description="Helical" evidence="1">
    <location>
        <begin position="103"/>
        <end position="132"/>
    </location>
</feature>
<dbReference type="GO" id="GO:0005249">
    <property type="term" value="F:voltage-gated potassium channel activity"/>
    <property type="evidence" value="ECO:0007669"/>
    <property type="project" value="TreeGrafter"/>
</dbReference>
<dbReference type="Proteomes" id="UP000008983">
    <property type="component" value="Unassembled WGS sequence"/>
</dbReference>
<keyword evidence="4" id="KW-1185">Reference proteome</keyword>
<evidence type="ECO:0000256" key="1">
    <source>
        <dbReference type="SAM" id="Phobius"/>
    </source>
</evidence>
<organism evidence="3 4">
    <name type="scientific">Ichthyophthirius multifiliis</name>
    <name type="common">White spot disease agent</name>
    <name type="synonym">Ich</name>
    <dbReference type="NCBI Taxonomy" id="5932"/>
    <lineage>
        <taxon>Eukaryota</taxon>
        <taxon>Sar</taxon>
        <taxon>Alveolata</taxon>
        <taxon>Ciliophora</taxon>
        <taxon>Intramacronucleata</taxon>
        <taxon>Oligohymenophorea</taxon>
        <taxon>Hymenostomatida</taxon>
        <taxon>Ophryoglenina</taxon>
        <taxon>Ichthyophthirius</taxon>
    </lineage>
</organism>
<dbReference type="OrthoDB" id="426737at2759"/>
<dbReference type="SUPFAM" id="SSF51206">
    <property type="entry name" value="cAMP-binding domain-like"/>
    <property type="match status" value="1"/>
</dbReference>
<dbReference type="GO" id="GO:0003254">
    <property type="term" value="P:regulation of membrane depolarization"/>
    <property type="evidence" value="ECO:0007669"/>
    <property type="project" value="TreeGrafter"/>
</dbReference>
<dbReference type="SUPFAM" id="SSF81324">
    <property type="entry name" value="Voltage-gated potassium channels"/>
    <property type="match status" value="1"/>
</dbReference>
<dbReference type="PANTHER" id="PTHR45689:SF5">
    <property type="entry name" value="I[[H]] CHANNEL, ISOFORM E"/>
    <property type="match status" value="1"/>
</dbReference>
<sequence length="556" mass="66519">MIISKNMQLFQIIIEPIPIISPYNNISIFCDLIHLIFILINIVKIPLEISFDISIQRYNNIDFASQIVFLSNFLLTLNTAYYYNGVLEKTRSKIIKHYFQKKFILDLIAYYMLWFVPFQLQIFKITFIIIKFLNYYSIIEKITDAFQLSSKYSFIISIFTLLIEVVFLCHVFACMWHGQAQIQIQNGSLDTWLHKQQITESSVYTRYVYSIYFSAITIGTVGYGDITPNNDLERLFISCVAIISSGIFAYILSNIQNVFREYREKQEDYRLQLIDMNTYMMNREVNPQLQQMARKYLEYVNAQGYNHKYIPSDSLNNLSQILKKEITQEIFLRSIQKIPFFQKNFSEKLQKAISDKMQEISYGPDEVIQKNEAQIPRLYIILKGQVELYVDNYKALIILLIKVNRLRFQRKIRYLIYMILFLKIIIHILVLEVQVLVLYIISNQMTFQKHYNNFRKIRRYIIIQKIDQFYIKIKLNQRNIAYHVKVIIIKQKIVHYFFINQIYKKQQKLIQIKKKNFDKYFKEIKIGKNLSLLQKCNNQISIINNKSNILMIYINL</sequence>
<feature type="transmembrane region" description="Helical" evidence="1">
    <location>
        <begin position="204"/>
        <end position="223"/>
    </location>
</feature>
<protein>
    <submittedName>
        <fullName evidence="3">Cation channel family protein, putative</fullName>
    </submittedName>
</protein>
<evidence type="ECO:0000259" key="2">
    <source>
        <dbReference type="PROSITE" id="PS50042"/>
    </source>
</evidence>
<dbReference type="GO" id="GO:0035725">
    <property type="term" value="P:sodium ion transmembrane transport"/>
    <property type="evidence" value="ECO:0007669"/>
    <property type="project" value="TreeGrafter"/>
</dbReference>
<proteinExistence type="predicted"/>
<evidence type="ECO:0000313" key="4">
    <source>
        <dbReference type="Proteomes" id="UP000008983"/>
    </source>
</evidence>
<dbReference type="Pfam" id="PF07885">
    <property type="entry name" value="Ion_trans_2"/>
    <property type="match status" value="1"/>
</dbReference>
<keyword evidence="1" id="KW-1133">Transmembrane helix</keyword>
<dbReference type="PANTHER" id="PTHR45689">
    <property type="entry name" value="I[[H]] CHANNEL, ISOFORM E"/>
    <property type="match status" value="1"/>
</dbReference>
<dbReference type="InterPro" id="IPR018490">
    <property type="entry name" value="cNMP-bd_dom_sf"/>
</dbReference>
<dbReference type="InterPro" id="IPR000595">
    <property type="entry name" value="cNMP-bd_dom"/>
</dbReference>
<keyword evidence="1" id="KW-0472">Membrane</keyword>
<dbReference type="EMBL" id="GL983801">
    <property type="protein sequence ID" value="EGR32054.1"/>
    <property type="molecule type" value="Genomic_DNA"/>
</dbReference>
<dbReference type="eggNOG" id="KOG0498">
    <property type="taxonomic scope" value="Eukaryota"/>
</dbReference>
<keyword evidence="1" id="KW-0812">Transmembrane</keyword>
<accession>G0QRV2</accession>
<feature type="transmembrane region" description="Helical" evidence="1">
    <location>
        <begin position="414"/>
        <end position="441"/>
    </location>
</feature>
<feature type="transmembrane region" description="Helical" evidence="1">
    <location>
        <begin position="235"/>
        <end position="255"/>
    </location>
</feature>
<dbReference type="PROSITE" id="PS50042">
    <property type="entry name" value="CNMP_BINDING_3"/>
    <property type="match status" value="1"/>
</dbReference>
<gene>
    <name evidence="3" type="ORF">IMG5_097810</name>
</gene>
<reference evidence="3 4" key="1">
    <citation type="submission" date="2011-07" db="EMBL/GenBank/DDBJ databases">
        <authorList>
            <person name="Coyne R."/>
            <person name="Brami D."/>
            <person name="Johnson J."/>
            <person name="Hostetler J."/>
            <person name="Hannick L."/>
            <person name="Clark T."/>
            <person name="Cassidy-Hanley D."/>
            <person name="Inman J."/>
        </authorList>
    </citation>
    <scope>NUCLEOTIDE SEQUENCE [LARGE SCALE GENOMIC DNA]</scope>
    <source>
        <strain evidence="3 4">G5</strain>
    </source>
</reference>
<dbReference type="STRING" id="857967.G0QRV2"/>
<name>G0QRV2_ICHMU</name>